<evidence type="ECO:0000313" key="4">
    <source>
        <dbReference type="Proteomes" id="UP001432059"/>
    </source>
</evidence>
<dbReference type="NCBIfam" id="NF037970">
    <property type="entry name" value="vanZ_1"/>
    <property type="match status" value="1"/>
</dbReference>
<dbReference type="EMBL" id="CP136426">
    <property type="protein sequence ID" value="WOC51349.1"/>
    <property type="molecule type" value="Genomic_DNA"/>
</dbReference>
<gene>
    <name evidence="3" type="ORF">BPO_0702</name>
</gene>
<dbReference type="Proteomes" id="UP001432059">
    <property type="component" value="Chromosome"/>
</dbReference>
<keyword evidence="1" id="KW-0812">Transmembrane</keyword>
<dbReference type="KEGG" id="bpor:BPO_0702"/>
<reference evidence="3" key="1">
    <citation type="submission" date="2023-10" db="EMBL/GenBank/DDBJ databases">
        <title>Characterization and whole genome sequencing of a novel strain of Bergeyella porcorum QD2021 isolated from pig.</title>
        <authorList>
            <person name="Liu G."/>
            <person name="Chen C."/>
            <person name="Han X."/>
        </authorList>
    </citation>
    <scope>NUCLEOTIDE SEQUENCE</scope>
    <source>
        <strain evidence="3">QD2021</strain>
    </source>
</reference>
<keyword evidence="1" id="KW-1133">Transmembrane helix</keyword>
<name>A0AAU0EZD7_9FLAO</name>
<accession>A0AAU0EZD7</accession>
<feature type="transmembrane region" description="Helical" evidence="1">
    <location>
        <begin position="6"/>
        <end position="24"/>
    </location>
</feature>
<sequence length="117" mass="13396">MDKIAYISKFVLPIYWAILTYILLRPGIETEGIRLFPHADKVVHFTAFFILGFLLKATFPKIRFSIYAVLIISYGLLTEVLQGVMQWGRTLEFLDLVADTLGGFLALYLYSVTKSRL</sequence>
<dbReference type="AlphaFoldDB" id="A0AAU0EZD7"/>
<proteinExistence type="predicted"/>
<evidence type="ECO:0000259" key="2">
    <source>
        <dbReference type="Pfam" id="PF04892"/>
    </source>
</evidence>
<dbReference type="InterPro" id="IPR006976">
    <property type="entry name" value="VanZ-like"/>
</dbReference>
<protein>
    <submittedName>
        <fullName evidence="3">VanZ like family protein</fullName>
    </submittedName>
</protein>
<evidence type="ECO:0000313" key="3">
    <source>
        <dbReference type="EMBL" id="WOC51349.1"/>
    </source>
</evidence>
<feature type="domain" description="VanZ-like" evidence="2">
    <location>
        <begin position="35"/>
        <end position="112"/>
    </location>
</feature>
<dbReference type="PANTHER" id="PTHR28008">
    <property type="entry name" value="DOMAIN PROTEIN, PUTATIVE (AFU_ORTHOLOGUE AFUA_3G10980)-RELATED"/>
    <property type="match status" value="1"/>
</dbReference>
<keyword evidence="1" id="KW-0472">Membrane</keyword>
<organism evidence="3 4">
    <name type="scientific">Bergeyella porcorum</name>
    <dbReference type="NCBI Taxonomy" id="1735111"/>
    <lineage>
        <taxon>Bacteria</taxon>
        <taxon>Pseudomonadati</taxon>
        <taxon>Bacteroidota</taxon>
        <taxon>Flavobacteriia</taxon>
        <taxon>Flavobacteriales</taxon>
        <taxon>Weeksellaceae</taxon>
        <taxon>Bergeyella</taxon>
    </lineage>
</organism>
<evidence type="ECO:0000256" key="1">
    <source>
        <dbReference type="SAM" id="Phobius"/>
    </source>
</evidence>
<dbReference type="Pfam" id="PF04892">
    <property type="entry name" value="VanZ"/>
    <property type="match status" value="1"/>
</dbReference>
<keyword evidence="4" id="KW-1185">Reference proteome</keyword>
<dbReference type="PANTHER" id="PTHR28008:SF1">
    <property type="entry name" value="DOMAIN PROTEIN, PUTATIVE (AFU_ORTHOLOGUE AFUA_3G10980)-RELATED"/>
    <property type="match status" value="1"/>
</dbReference>
<feature type="transmembrane region" description="Helical" evidence="1">
    <location>
        <begin position="93"/>
        <end position="111"/>
    </location>
</feature>
<feature type="transmembrane region" description="Helical" evidence="1">
    <location>
        <begin position="42"/>
        <end position="58"/>
    </location>
</feature>
<feature type="transmembrane region" description="Helical" evidence="1">
    <location>
        <begin position="64"/>
        <end position="81"/>
    </location>
</feature>